<dbReference type="GO" id="GO:0008999">
    <property type="term" value="F:protein-N-terminal-alanine acetyltransferase activity"/>
    <property type="evidence" value="ECO:0007669"/>
    <property type="project" value="TreeGrafter"/>
</dbReference>
<dbReference type="GO" id="GO:1990189">
    <property type="term" value="F:protein N-terminal-serine acetyltransferase activity"/>
    <property type="evidence" value="ECO:0007669"/>
    <property type="project" value="TreeGrafter"/>
</dbReference>
<sequence length="267" mass="30129">MSFVNNYTPPAGPNLPILPESEMYGPDPYDVNFAFPLHLGSLESERVRLTPFIPAIHAGAYWEGIEPHLTEIFRYFPITMPATLAEFLSYIEKYYRSNPEFIMFAIIDKTRRDETRPELGGSVAGVIALLRASVAQLMAEIGYVVILPDFQRTHVASNAVGILLEYCLQLPTASPPGLGLRRVHWTVHPDNTASKRLAQRLGFKHEGVLRWTWVLPQSRSSEGNPPREGDSYAPRGGLDTVYMGHCWDDWENGGREMTQRAIDRQMV</sequence>
<accession>A0A1X6MJN1</accession>
<gene>
    <name evidence="2" type="ORF">POSPLADRAFT_1041959</name>
</gene>
<dbReference type="RefSeq" id="XP_024333240.1">
    <property type="nucleotide sequence ID" value="XM_024478007.1"/>
</dbReference>
<dbReference type="Gene3D" id="3.40.630.30">
    <property type="match status" value="1"/>
</dbReference>
<name>A0A1X6MJN1_9APHY</name>
<dbReference type="Pfam" id="PF13302">
    <property type="entry name" value="Acetyltransf_3"/>
    <property type="match status" value="1"/>
</dbReference>
<dbReference type="CDD" id="cd04301">
    <property type="entry name" value="NAT_SF"/>
    <property type="match status" value="1"/>
</dbReference>
<evidence type="ECO:0000313" key="3">
    <source>
        <dbReference type="Proteomes" id="UP000194127"/>
    </source>
</evidence>
<dbReference type="InterPro" id="IPR051908">
    <property type="entry name" value="Ribosomal_N-acetyltransferase"/>
</dbReference>
<evidence type="ECO:0000313" key="2">
    <source>
        <dbReference type="EMBL" id="OSX56446.1"/>
    </source>
</evidence>
<dbReference type="Proteomes" id="UP000194127">
    <property type="component" value="Unassembled WGS sequence"/>
</dbReference>
<dbReference type="InterPro" id="IPR016181">
    <property type="entry name" value="Acyl_CoA_acyltransferase"/>
</dbReference>
<dbReference type="PROSITE" id="PS51186">
    <property type="entry name" value="GNAT"/>
    <property type="match status" value="1"/>
</dbReference>
<dbReference type="OrthoDB" id="41238at2759"/>
<reference evidence="2 3" key="1">
    <citation type="submission" date="2017-04" db="EMBL/GenBank/DDBJ databases">
        <title>Genome Sequence of the Model Brown-Rot Fungus Postia placenta SB12.</title>
        <authorList>
            <consortium name="DOE Joint Genome Institute"/>
            <person name="Gaskell J."/>
            <person name="Kersten P."/>
            <person name="Larrondo L.F."/>
            <person name="Canessa P."/>
            <person name="Martinez D."/>
            <person name="Hibbett D."/>
            <person name="Schmoll M."/>
            <person name="Kubicek C.P."/>
            <person name="Martinez A.T."/>
            <person name="Yadav J."/>
            <person name="Master E."/>
            <person name="Magnuson J.K."/>
            <person name="James T."/>
            <person name="Yaver D."/>
            <person name="Berka R."/>
            <person name="Labutti K."/>
            <person name="Lipzen A."/>
            <person name="Aerts A."/>
            <person name="Barry K."/>
            <person name="Henrissat B."/>
            <person name="Blanchette R."/>
            <person name="Grigoriev I."/>
            <person name="Cullen D."/>
        </authorList>
    </citation>
    <scope>NUCLEOTIDE SEQUENCE [LARGE SCALE GENOMIC DNA]</scope>
    <source>
        <strain evidence="2 3">MAD-698-R-SB12</strain>
    </source>
</reference>
<protein>
    <recommendedName>
        <fullName evidence="1">N-acetyltransferase domain-containing protein</fullName>
    </recommendedName>
</protein>
<organism evidence="2 3">
    <name type="scientific">Postia placenta MAD-698-R-SB12</name>
    <dbReference type="NCBI Taxonomy" id="670580"/>
    <lineage>
        <taxon>Eukaryota</taxon>
        <taxon>Fungi</taxon>
        <taxon>Dikarya</taxon>
        <taxon>Basidiomycota</taxon>
        <taxon>Agaricomycotina</taxon>
        <taxon>Agaricomycetes</taxon>
        <taxon>Polyporales</taxon>
        <taxon>Adustoporiaceae</taxon>
        <taxon>Rhodonia</taxon>
    </lineage>
</organism>
<keyword evidence="3" id="KW-1185">Reference proteome</keyword>
<feature type="domain" description="N-acetyltransferase" evidence="1">
    <location>
        <begin position="73"/>
        <end position="220"/>
    </location>
</feature>
<dbReference type="PANTHER" id="PTHR43441:SF5">
    <property type="entry name" value="FAMILY ACETYLTRANSFERASE, PUTATIVE-RELATED"/>
    <property type="match status" value="1"/>
</dbReference>
<dbReference type="EMBL" id="KZ110613">
    <property type="protein sequence ID" value="OSX56446.1"/>
    <property type="molecule type" value="Genomic_DNA"/>
</dbReference>
<dbReference type="SUPFAM" id="SSF55729">
    <property type="entry name" value="Acyl-CoA N-acyltransferases (Nat)"/>
    <property type="match status" value="1"/>
</dbReference>
<evidence type="ECO:0000259" key="1">
    <source>
        <dbReference type="PROSITE" id="PS51186"/>
    </source>
</evidence>
<dbReference type="PANTHER" id="PTHR43441">
    <property type="entry name" value="RIBOSOMAL-PROTEIN-SERINE ACETYLTRANSFERASE"/>
    <property type="match status" value="1"/>
</dbReference>
<proteinExistence type="predicted"/>
<dbReference type="GeneID" id="36322957"/>
<dbReference type="InterPro" id="IPR000182">
    <property type="entry name" value="GNAT_dom"/>
</dbReference>
<dbReference type="AlphaFoldDB" id="A0A1X6MJN1"/>